<dbReference type="EMBL" id="LTBC01000038">
    <property type="protein sequence ID" value="KYH30469.1"/>
    <property type="molecule type" value="Genomic_DNA"/>
</dbReference>
<gene>
    <name evidence="1" type="ORF">MOMUL_30710</name>
</gene>
<name>A0A151AS53_9FIRM</name>
<sequence>MQPSSWGLANAMPIALRQNFKPLAQQAWPTEIVAVNPLMPSLIISVRKWCSSLKLNTGGAITLS</sequence>
<evidence type="ECO:0000313" key="1">
    <source>
        <dbReference type="EMBL" id="KYH30469.1"/>
    </source>
</evidence>
<accession>A0A151AS53</accession>
<dbReference type="Proteomes" id="UP000075670">
    <property type="component" value="Unassembled WGS sequence"/>
</dbReference>
<comment type="caution">
    <text evidence="1">The sequence shown here is derived from an EMBL/GenBank/DDBJ whole genome shotgun (WGS) entry which is preliminary data.</text>
</comment>
<dbReference type="AlphaFoldDB" id="A0A151AS53"/>
<keyword evidence="2" id="KW-1185">Reference proteome</keyword>
<evidence type="ECO:0000313" key="2">
    <source>
        <dbReference type="Proteomes" id="UP000075670"/>
    </source>
</evidence>
<proteinExistence type="predicted"/>
<reference evidence="1 2" key="1">
    <citation type="submission" date="2016-02" db="EMBL/GenBank/DDBJ databases">
        <title>Genome sequence of Moorella mulderi DSM 14980.</title>
        <authorList>
            <person name="Poehlein A."/>
            <person name="Daniel R."/>
        </authorList>
    </citation>
    <scope>NUCLEOTIDE SEQUENCE [LARGE SCALE GENOMIC DNA]</scope>
    <source>
        <strain evidence="1 2">DSM 14980</strain>
    </source>
</reference>
<organism evidence="1 2">
    <name type="scientific">Moorella mulderi DSM 14980</name>
    <dbReference type="NCBI Taxonomy" id="1122241"/>
    <lineage>
        <taxon>Bacteria</taxon>
        <taxon>Bacillati</taxon>
        <taxon>Bacillota</taxon>
        <taxon>Clostridia</taxon>
        <taxon>Neomoorellales</taxon>
        <taxon>Neomoorellaceae</taxon>
        <taxon>Neomoorella</taxon>
    </lineage>
</organism>
<protein>
    <submittedName>
        <fullName evidence="1">Uncharacterized protein</fullName>
    </submittedName>
</protein>